<protein>
    <submittedName>
        <fullName evidence="1">Uncharacterized protein</fullName>
    </submittedName>
</protein>
<evidence type="ECO:0000313" key="2">
    <source>
        <dbReference type="Proteomes" id="UP000033865"/>
    </source>
</evidence>
<dbReference type="AlphaFoldDB" id="A0A0G2A1H5"/>
<comment type="caution">
    <text evidence="1">The sequence shown here is derived from an EMBL/GenBank/DDBJ whole genome shotgun (WGS) entry which is preliminary data.</text>
</comment>
<sequence length="96" mass="11173">MWGTDEKVAGVRLAVGEKWTVFRDEIFYSFTERRYKGEADAVFGKMFFMGPLLQFDGPSRKMWAIIKFEPVIPASFEVLFHGVEHPEVIVRGYMTF</sequence>
<accession>A0A0G2A1H5</accession>
<proteinExistence type="predicted"/>
<evidence type="ECO:0000313" key="1">
    <source>
        <dbReference type="EMBL" id="KKW34632.1"/>
    </source>
</evidence>
<dbReference type="Proteomes" id="UP000033865">
    <property type="component" value="Unassembled WGS sequence"/>
</dbReference>
<organism evidence="1 2">
    <name type="scientific">Candidatus Uhrbacteria bacterium GW2011_GWC2_53_7</name>
    <dbReference type="NCBI Taxonomy" id="1618986"/>
    <lineage>
        <taxon>Bacteria</taxon>
        <taxon>Candidatus Uhriibacteriota</taxon>
    </lineage>
</organism>
<dbReference type="EMBL" id="LCRN01000064">
    <property type="protein sequence ID" value="KKW34632.1"/>
    <property type="molecule type" value="Genomic_DNA"/>
</dbReference>
<name>A0A0G2A1H5_9BACT</name>
<gene>
    <name evidence="1" type="ORF">UY82_C0064G0003</name>
</gene>
<reference evidence="1 2" key="1">
    <citation type="journal article" date="2015" name="Nature">
        <title>rRNA introns, odd ribosomes, and small enigmatic genomes across a large radiation of phyla.</title>
        <authorList>
            <person name="Brown C.T."/>
            <person name="Hug L.A."/>
            <person name="Thomas B.C."/>
            <person name="Sharon I."/>
            <person name="Castelle C.J."/>
            <person name="Singh A."/>
            <person name="Wilkins M.J."/>
            <person name="Williams K.H."/>
            <person name="Banfield J.F."/>
        </authorList>
    </citation>
    <scope>NUCLEOTIDE SEQUENCE [LARGE SCALE GENOMIC DNA]</scope>
</reference>